<feature type="region of interest" description="Disordered" evidence="9">
    <location>
        <begin position="677"/>
        <end position="714"/>
    </location>
</feature>
<dbReference type="GO" id="GO:0030030">
    <property type="term" value="P:cell projection organization"/>
    <property type="evidence" value="ECO:0007669"/>
    <property type="project" value="UniProtKB-KW"/>
</dbReference>
<keyword evidence="4" id="KW-0970">Cilium biogenesis/degradation</keyword>
<dbReference type="GO" id="GO:0003677">
    <property type="term" value="F:DNA binding"/>
    <property type="evidence" value="ECO:0007669"/>
    <property type="project" value="UniProtKB-KW"/>
</dbReference>
<evidence type="ECO:0000256" key="7">
    <source>
        <dbReference type="ARBA" id="ARBA00023242"/>
    </source>
</evidence>
<organism evidence="12">
    <name type="scientific">Magallana gigas</name>
    <name type="common">Pacific oyster</name>
    <name type="synonym">Crassostrea gigas</name>
    <dbReference type="NCBI Taxonomy" id="29159"/>
    <lineage>
        <taxon>Eukaryota</taxon>
        <taxon>Metazoa</taxon>
        <taxon>Spiralia</taxon>
        <taxon>Lophotrochozoa</taxon>
        <taxon>Mollusca</taxon>
        <taxon>Bivalvia</taxon>
        <taxon>Autobranchia</taxon>
        <taxon>Pteriomorphia</taxon>
        <taxon>Ostreida</taxon>
        <taxon>Ostreoidea</taxon>
        <taxon>Ostreidae</taxon>
        <taxon>Magallana</taxon>
    </lineage>
</organism>
<evidence type="ECO:0000256" key="1">
    <source>
        <dbReference type="ARBA" id="ARBA00004120"/>
    </source>
</evidence>
<dbReference type="InterPro" id="IPR041384">
    <property type="entry name" value="DNTTIP1_dimer"/>
</dbReference>
<feature type="compositionally biased region" description="Polar residues" evidence="9">
    <location>
        <begin position="830"/>
        <end position="840"/>
    </location>
</feature>
<dbReference type="InterPro" id="IPR049121">
    <property type="entry name" value="TdIF1_C"/>
</dbReference>
<evidence type="ECO:0000256" key="8">
    <source>
        <dbReference type="ARBA" id="ARBA00023273"/>
    </source>
</evidence>
<feature type="region of interest" description="Disordered" evidence="9">
    <location>
        <begin position="651"/>
        <end position="670"/>
    </location>
</feature>
<dbReference type="HOGENOM" id="CLU_240127_0_0_1"/>
<comment type="subcellular location">
    <subcellularLocation>
        <location evidence="1">Cytoplasm</location>
        <location evidence="1">Cytoskeleton</location>
        <location evidence="1">Cilium basal body</location>
    </subcellularLocation>
    <subcellularLocation>
        <location evidence="2">Nucleus</location>
    </subcellularLocation>
</comment>
<keyword evidence="5" id="KW-0238">DNA-binding</keyword>
<keyword evidence="3" id="KW-0963">Cytoplasm</keyword>
<feature type="region of interest" description="Disordered" evidence="9">
    <location>
        <begin position="1137"/>
        <end position="1157"/>
    </location>
</feature>
<evidence type="ECO:0000313" key="12">
    <source>
        <dbReference type="EMBL" id="EKC33772.1"/>
    </source>
</evidence>
<keyword evidence="6" id="KW-0206">Cytoskeleton</keyword>
<keyword evidence="7" id="KW-0539">Nucleus</keyword>
<dbReference type="GO" id="GO:0005634">
    <property type="term" value="C:nucleus"/>
    <property type="evidence" value="ECO:0007669"/>
    <property type="project" value="UniProtKB-SubCell"/>
</dbReference>
<dbReference type="InParanoid" id="K1QAN9"/>
<dbReference type="PANTHER" id="PTHR23399:SF2">
    <property type="entry name" value="DEOXYNUCLEOTIDYLTRANSFERASE TERMINAL-INTERACTING PROTEIN 1"/>
    <property type="match status" value="1"/>
</dbReference>
<dbReference type="PROSITE" id="PS51381">
    <property type="entry name" value="C2_B9"/>
    <property type="match status" value="1"/>
</dbReference>
<evidence type="ECO:0000256" key="9">
    <source>
        <dbReference type="SAM" id="MobiDB-lite"/>
    </source>
</evidence>
<feature type="compositionally biased region" description="Low complexity" evidence="9">
    <location>
        <begin position="1014"/>
        <end position="1036"/>
    </location>
</feature>
<feature type="domain" description="DNTTIP1 dimerisation" evidence="10">
    <location>
        <begin position="1385"/>
        <end position="1452"/>
    </location>
</feature>
<feature type="region of interest" description="Disordered" evidence="9">
    <location>
        <begin position="579"/>
        <end position="636"/>
    </location>
</feature>
<dbReference type="GO" id="GO:0031491">
    <property type="term" value="F:nucleosome binding"/>
    <property type="evidence" value="ECO:0007669"/>
    <property type="project" value="TreeGrafter"/>
</dbReference>
<feature type="region of interest" description="Disordered" evidence="9">
    <location>
        <begin position="801"/>
        <end position="874"/>
    </location>
</feature>
<feature type="compositionally biased region" description="Polar residues" evidence="9">
    <location>
        <begin position="620"/>
        <end position="630"/>
    </location>
</feature>
<dbReference type="InterPro" id="IPR026064">
    <property type="entry name" value="TdIF1"/>
</dbReference>
<evidence type="ECO:0000259" key="10">
    <source>
        <dbReference type="Pfam" id="PF18192"/>
    </source>
</evidence>
<dbReference type="EMBL" id="JH817877">
    <property type="protein sequence ID" value="EKC33772.1"/>
    <property type="molecule type" value="Genomic_DNA"/>
</dbReference>
<dbReference type="Pfam" id="PF07162">
    <property type="entry name" value="B9-C2"/>
    <property type="match status" value="1"/>
</dbReference>
<name>K1QAN9_MAGGI</name>
<dbReference type="Pfam" id="PF21229">
    <property type="entry name" value="TdIF1_2nd"/>
    <property type="match status" value="1"/>
</dbReference>
<evidence type="ECO:0000259" key="11">
    <source>
        <dbReference type="Pfam" id="PF21229"/>
    </source>
</evidence>
<proteinExistence type="predicted"/>
<feature type="compositionally biased region" description="Low complexity" evidence="9">
    <location>
        <begin position="705"/>
        <end position="714"/>
    </location>
</feature>
<protein>
    <submittedName>
        <fullName evidence="12">Meckel syndrome type 1 protein</fullName>
    </submittedName>
</protein>
<feature type="compositionally biased region" description="Basic residues" evidence="9">
    <location>
        <begin position="590"/>
        <end position="601"/>
    </location>
</feature>
<evidence type="ECO:0000256" key="5">
    <source>
        <dbReference type="ARBA" id="ARBA00023125"/>
    </source>
</evidence>
<feature type="compositionally biased region" description="Polar residues" evidence="9">
    <location>
        <begin position="651"/>
        <end position="669"/>
    </location>
</feature>
<sequence>MADLSDPDLGAAYYRSSDPIKNLKIRVKLSRISSSNIVPQGKLEQDGSNLEMQKVQESMQDIEERVFEWQQKEFSKREIDLYQNIANCTSQLEKDYHAKVTELLSKGQQHNRLFTYVDHDRFSQQDEAVFFMTNSPNETPTILSDKMSHLRRRKIGGGKKARERGGAFVPKLNIVEETPSDDLRNKNHIMAAPAQVMYIMADLGPKDRPFEEGDEVVLCSLQLDANGVLCMRPDFNRGRKPYVAETSSLGREVFEYTIEHNSKVMSRQEQDKELKMYREIYSRHKDFLSTCVGHEFELPPPEVLRLMVCGEIEKARNFEYDDLYIHFFVDIPKNWKVDGHQQLSWVTQTCATKVEGRDNVAHFSYPFEFEMFYKDESYVDENKDSFPHFPFILMEVLSLDSWNRFRTEGYSYLAIPPRPGVYKETVNCWRPLGSNFVSEMRRFFIGGSPELEDLTYTAIPSTFDGPYLSKYGFRTESTGSVDVKFNVIMQSRSFLERKATKKSLGSLLDTLGINTVQQNIQSVLEAFKKARQRMRSHLCGCTSYIATCYPTVIVKFYYLILSQEKCNIIYTVNQCRDKMHSGEEPGKGKTPPKREKKKRGETKKEQQKVSPEPKARKEASSSAPRGTPQEQPRIPTMAERKFNNPEMRSKIAQSVASTHHATSGGNVVTIQHGKVVPVHSLGGGDDHSSYHRSVSPSRPQGQGGVVQRPAQQQQPRWIIQGVQSQPRLSAPIPKPAPQQQIIRGAVVRQGGEKIVLQRPPNQEGTGILRHQLFQKISQYPESHENVFTQYKQGAVSSTASSVQELVEQHGRQSAVSKDIPAAHSGDRYSPTPQQVSTIRRTPSPAHIQMGRVSPGPPPAQQRRSPGPPTDRTQPVNLSVSEIQETLATARVTQSQAGTLYTGAVHRAPSTDDECLPAKDMMSYAQAQGDLLKHALMTGTMPPHVKTSGLFQKSAQKEQVGNPLPRDMAAIHSYSRRTPSPSHPGHVDMGRISPHQQRHPSPNPTQRQPSPHNRYPNYPMQSQPSPPQRQFSPNPRQTSPYQRHPSPSHSPGQSAGVHGSQPGRDSISPVATTGVSNAPRRTPSPKPQHRHKESMAALANPRPQAPPSTVNIGKTSVPIRQPFVNLVRLQEVPGNTVSVSQQVPSKQAPQISGTQRQNPVLQSQLSQGYEPHISPENKLKEQAPAPAPVSFQPKQANPFTFPPQIPMQISKLEPHAFSQYKDPFPLLEPERKSLPEVRRDKKSLSPDEMPRLTPVNLLRSEKQVQDTEMVEMPAPFSKRLHNIANLPTSSINRSTYRAHSVAVHRAKAGLITSTAKSLDILRQNIQRFINKEIDVIIQDYMEPAPFSKRLHNIANLPTSSINRSTYRAHSVAVHRAKAGLITSTAKSLDILRQNIQRFINKEIDVIIQDYMEKFFKPGVRNIKMNNGENSVNEEHVQAVCRQILEEAKKMYCTDQSFTPTRPEISDNVSESGSTGSRRKKGRPPLYVSGRSTPSKTVKANDPVKREGPKWDCDRLTTETFFVMGAKANKALGLGATRGRIYIKHPDIFKYSGDQDDKVWLYENQHMPATGGKTYMLILEDIKDLGKEDDYRDNPSVHVDTLKGFPVPQWMIDKIKIQMAAQRTDTFKSKSRSRSNTPSDIRTGGQEDGAEDKTQKIPFSSFSSPKTEDQDPDKDEKSSSADTETEFLSGNDNDNNSTLSPFNMTGGFDEGASPSPSPSEIENLEEED</sequence>
<feature type="compositionally biased region" description="Polar residues" evidence="9">
    <location>
        <begin position="1465"/>
        <end position="1474"/>
    </location>
</feature>
<dbReference type="InterPro" id="IPR010796">
    <property type="entry name" value="C2_B9-type_dom"/>
</dbReference>
<dbReference type="GO" id="GO:0005929">
    <property type="term" value="C:cilium"/>
    <property type="evidence" value="ECO:0007669"/>
    <property type="project" value="UniProtKB-ARBA"/>
</dbReference>
<feature type="region of interest" description="Disordered" evidence="9">
    <location>
        <begin position="973"/>
        <end position="1108"/>
    </location>
</feature>
<feature type="compositionally biased region" description="Basic and acidic residues" evidence="9">
    <location>
        <begin position="602"/>
        <end position="619"/>
    </location>
</feature>
<accession>K1QAN9</accession>
<gene>
    <name evidence="12" type="ORF">CGI_10023306</name>
</gene>
<evidence type="ECO:0000256" key="2">
    <source>
        <dbReference type="ARBA" id="ARBA00004123"/>
    </source>
</evidence>
<feature type="compositionally biased region" description="Polar residues" evidence="9">
    <location>
        <begin position="1678"/>
        <end position="1701"/>
    </location>
</feature>
<feature type="compositionally biased region" description="Basic and acidic residues" evidence="9">
    <location>
        <begin position="1228"/>
        <end position="1249"/>
    </location>
</feature>
<dbReference type="Pfam" id="PF18192">
    <property type="entry name" value="DNTTIP1_dimer"/>
    <property type="match status" value="1"/>
</dbReference>
<dbReference type="PANTHER" id="PTHR23399">
    <property type="entry name" value="DEOXYNUCLEOTIDYLTRANSFERASE TERMINAL-INTERACTING PROTEIN 1"/>
    <property type="match status" value="1"/>
</dbReference>
<evidence type="ECO:0000256" key="4">
    <source>
        <dbReference type="ARBA" id="ARBA00022794"/>
    </source>
</evidence>
<keyword evidence="8" id="KW-0966">Cell projection</keyword>
<evidence type="ECO:0000256" key="3">
    <source>
        <dbReference type="ARBA" id="ARBA00022490"/>
    </source>
</evidence>
<feature type="region of interest" description="Disordered" evidence="9">
    <location>
        <begin position="1455"/>
        <end position="1508"/>
    </location>
</feature>
<feature type="domain" description="TdIF1 C-terminal" evidence="11">
    <location>
        <begin position="1517"/>
        <end position="1613"/>
    </location>
</feature>
<feature type="region of interest" description="Disordered" evidence="9">
    <location>
        <begin position="1621"/>
        <end position="1726"/>
    </location>
</feature>
<feature type="region of interest" description="Disordered" evidence="9">
    <location>
        <begin position="1228"/>
        <end position="1250"/>
    </location>
</feature>
<feature type="compositionally biased region" description="Polar residues" evidence="9">
    <location>
        <begin position="1037"/>
        <end position="1052"/>
    </location>
</feature>
<reference evidence="12" key="1">
    <citation type="journal article" date="2012" name="Nature">
        <title>The oyster genome reveals stress adaptation and complexity of shell formation.</title>
        <authorList>
            <person name="Zhang G."/>
            <person name="Fang X."/>
            <person name="Guo X."/>
            <person name="Li L."/>
            <person name="Luo R."/>
            <person name="Xu F."/>
            <person name="Yang P."/>
            <person name="Zhang L."/>
            <person name="Wang X."/>
            <person name="Qi H."/>
            <person name="Xiong Z."/>
            <person name="Que H."/>
            <person name="Xie Y."/>
            <person name="Holland P.W."/>
            <person name="Paps J."/>
            <person name="Zhu Y."/>
            <person name="Wu F."/>
            <person name="Chen Y."/>
            <person name="Wang J."/>
            <person name="Peng C."/>
            <person name="Meng J."/>
            <person name="Yang L."/>
            <person name="Liu J."/>
            <person name="Wen B."/>
            <person name="Zhang N."/>
            <person name="Huang Z."/>
            <person name="Zhu Q."/>
            <person name="Feng Y."/>
            <person name="Mount A."/>
            <person name="Hedgecock D."/>
            <person name="Xu Z."/>
            <person name="Liu Y."/>
            <person name="Domazet-Loso T."/>
            <person name="Du Y."/>
            <person name="Sun X."/>
            <person name="Zhang S."/>
            <person name="Liu B."/>
            <person name="Cheng P."/>
            <person name="Jiang X."/>
            <person name="Li J."/>
            <person name="Fan D."/>
            <person name="Wang W."/>
            <person name="Fu W."/>
            <person name="Wang T."/>
            <person name="Wang B."/>
            <person name="Zhang J."/>
            <person name="Peng Z."/>
            <person name="Li Y."/>
            <person name="Li N."/>
            <person name="Wang J."/>
            <person name="Chen M."/>
            <person name="He Y."/>
            <person name="Tan F."/>
            <person name="Song X."/>
            <person name="Zheng Q."/>
            <person name="Huang R."/>
            <person name="Yang H."/>
            <person name="Du X."/>
            <person name="Chen L."/>
            <person name="Yang M."/>
            <person name="Gaffney P.M."/>
            <person name="Wang S."/>
            <person name="Luo L."/>
            <person name="She Z."/>
            <person name="Ming Y."/>
            <person name="Huang W."/>
            <person name="Zhang S."/>
            <person name="Huang B."/>
            <person name="Zhang Y."/>
            <person name="Qu T."/>
            <person name="Ni P."/>
            <person name="Miao G."/>
            <person name="Wang J."/>
            <person name="Wang Q."/>
            <person name="Steinberg C.E."/>
            <person name="Wang H."/>
            <person name="Li N."/>
            <person name="Qian L."/>
            <person name="Zhang G."/>
            <person name="Li Y."/>
            <person name="Yang H."/>
            <person name="Liu X."/>
            <person name="Wang J."/>
            <person name="Yin Y."/>
            <person name="Wang J."/>
        </authorList>
    </citation>
    <scope>NUCLEOTIDE SEQUENCE [LARGE SCALE GENOMIC DNA]</scope>
    <source>
        <strain evidence="12">05x7-T-G4-1.051#20</strain>
    </source>
</reference>
<evidence type="ECO:0000256" key="6">
    <source>
        <dbReference type="ARBA" id="ARBA00023212"/>
    </source>
</evidence>
<feature type="compositionally biased region" description="Basic and acidic residues" evidence="9">
    <location>
        <begin position="1664"/>
        <end position="1677"/>
    </location>
</feature>